<gene>
    <name evidence="2" type="ORF">CSIM01_11531</name>
</gene>
<keyword evidence="3" id="KW-1185">Reference proteome</keyword>
<name>A0A135TXC1_9PEZI</name>
<feature type="signal peptide" evidence="1">
    <location>
        <begin position="1"/>
        <end position="26"/>
    </location>
</feature>
<dbReference type="AlphaFoldDB" id="A0A135TXC1"/>
<dbReference type="Proteomes" id="UP000070328">
    <property type="component" value="Unassembled WGS sequence"/>
</dbReference>
<evidence type="ECO:0000313" key="2">
    <source>
        <dbReference type="EMBL" id="KXH52733.1"/>
    </source>
</evidence>
<organism evidence="2 3">
    <name type="scientific">Colletotrichum simmondsii</name>
    <dbReference type="NCBI Taxonomy" id="703756"/>
    <lineage>
        <taxon>Eukaryota</taxon>
        <taxon>Fungi</taxon>
        <taxon>Dikarya</taxon>
        <taxon>Ascomycota</taxon>
        <taxon>Pezizomycotina</taxon>
        <taxon>Sordariomycetes</taxon>
        <taxon>Hypocreomycetidae</taxon>
        <taxon>Glomerellales</taxon>
        <taxon>Glomerellaceae</taxon>
        <taxon>Colletotrichum</taxon>
        <taxon>Colletotrichum acutatum species complex</taxon>
    </lineage>
</organism>
<dbReference type="EMBL" id="JFBX01000038">
    <property type="protein sequence ID" value="KXH52733.1"/>
    <property type="molecule type" value="Genomic_DNA"/>
</dbReference>
<evidence type="ECO:0000256" key="1">
    <source>
        <dbReference type="SAM" id="SignalP"/>
    </source>
</evidence>
<comment type="caution">
    <text evidence="2">The sequence shown here is derived from an EMBL/GenBank/DDBJ whole genome shotgun (WGS) entry which is preliminary data.</text>
</comment>
<dbReference type="OrthoDB" id="4822949at2759"/>
<evidence type="ECO:0000313" key="3">
    <source>
        <dbReference type="Proteomes" id="UP000070328"/>
    </source>
</evidence>
<feature type="chain" id="PRO_5007804419" evidence="1">
    <location>
        <begin position="27"/>
        <end position="113"/>
    </location>
</feature>
<protein>
    <submittedName>
        <fullName evidence="2">Uncharacterized protein</fullName>
    </submittedName>
</protein>
<accession>A0A135TXC1</accession>
<sequence length="113" mass="12425">MKRQHVTLPGLRAAAVTLLAARSVKAAEKVFCADAENIVVHHMSCDDAPRSTFFLFASEEEHAIGSAVDPKVVDLYDSAGFIDRKYAEEQRELRERDLESRGFGSVTPRACGS</sequence>
<proteinExistence type="predicted"/>
<keyword evidence="1" id="KW-0732">Signal</keyword>
<reference evidence="2 3" key="1">
    <citation type="submission" date="2014-02" db="EMBL/GenBank/DDBJ databases">
        <title>The genome sequence of Colletotrichum simmondsii CBS122122.</title>
        <authorList>
            <person name="Baroncelli R."/>
            <person name="Thon M.R."/>
        </authorList>
    </citation>
    <scope>NUCLEOTIDE SEQUENCE [LARGE SCALE GENOMIC DNA]</scope>
    <source>
        <strain evidence="2 3">CBS122122</strain>
    </source>
</reference>